<feature type="transmembrane region" description="Helical" evidence="8">
    <location>
        <begin position="74"/>
        <end position="95"/>
    </location>
</feature>
<keyword evidence="11" id="KW-1185">Reference proteome</keyword>
<protein>
    <recommendedName>
        <fullName evidence="8">Claudin</fullName>
    </recommendedName>
</protein>
<feature type="chain" id="PRO_5044838754" description="Claudin" evidence="9">
    <location>
        <begin position="26"/>
        <end position="217"/>
    </location>
</feature>
<dbReference type="Pfam" id="PF00822">
    <property type="entry name" value="PMP22_Claudin"/>
    <property type="match status" value="1"/>
</dbReference>
<feature type="transmembrane region" description="Helical" evidence="8">
    <location>
        <begin position="160"/>
        <end position="182"/>
    </location>
</feature>
<evidence type="ECO:0000256" key="5">
    <source>
        <dbReference type="ARBA" id="ARBA00022949"/>
    </source>
</evidence>
<dbReference type="InterPro" id="IPR006187">
    <property type="entry name" value="Claudin"/>
</dbReference>
<dbReference type="Gene3D" id="1.20.140.150">
    <property type="match status" value="1"/>
</dbReference>
<evidence type="ECO:0000313" key="10">
    <source>
        <dbReference type="EMBL" id="KAL2097936.1"/>
    </source>
</evidence>
<evidence type="ECO:0000256" key="7">
    <source>
        <dbReference type="ARBA" id="ARBA00023136"/>
    </source>
</evidence>
<evidence type="ECO:0000256" key="1">
    <source>
        <dbReference type="ARBA" id="ARBA00008295"/>
    </source>
</evidence>
<feature type="transmembrane region" description="Helical" evidence="8">
    <location>
        <begin position="116"/>
        <end position="140"/>
    </location>
</feature>
<keyword evidence="4 8" id="KW-0812">Transmembrane</keyword>
<evidence type="ECO:0000256" key="3">
    <source>
        <dbReference type="ARBA" id="ARBA00022475"/>
    </source>
</evidence>
<proteinExistence type="inferred from homology"/>
<comment type="caution">
    <text evidence="10">The sequence shown here is derived from an EMBL/GenBank/DDBJ whole genome shotgun (WGS) entry which is preliminary data.</text>
</comment>
<organism evidence="10 11">
    <name type="scientific">Coilia grayii</name>
    <name type="common">Gray's grenadier anchovy</name>
    <dbReference type="NCBI Taxonomy" id="363190"/>
    <lineage>
        <taxon>Eukaryota</taxon>
        <taxon>Metazoa</taxon>
        <taxon>Chordata</taxon>
        <taxon>Craniata</taxon>
        <taxon>Vertebrata</taxon>
        <taxon>Euteleostomi</taxon>
        <taxon>Actinopterygii</taxon>
        <taxon>Neopterygii</taxon>
        <taxon>Teleostei</taxon>
        <taxon>Clupei</taxon>
        <taxon>Clupeiformes</taxon>
        <taxon>Clupeoidei</taxon>
        <taxon>Engraulidae</taxon>
        <taxon>Coilinae</taxon>
        <taxon>Coilia</taxon>
    </lineage>
</organism>
<dbReference type="PROSITE" id="PS01346">
    <property type="entry name" value="CLAUDIN"/>
    <property type="match status" value="1"/>
</dbReference>
<evidence type="ECO:0000256" key="4">
    <source>
        <dbReference type="ARBA" id="ARBA00022692"/>
    </source>
</evidence>
<keyword evidence="9" id="KW-0732">Signal</keyword>
<sequence length="217" mass="22882">MSTALEAVGFFLCVASWLIIGTALANDYWKVSSYAGSVIVSNRQYENLWHSCAEDSTGIANCRDFESMLALPGYIQACRALMVIALVLGLISTVMSVMGLKCIKLGSTTEQGKAKIAVTGGILFILAGLCDMVACSWYASRIVQEFHNPMYGGTKFEPGPGLYIGWAGGVLAMLGGSMMCCACKRASAGGAGGYPGHAAKVYKPTPMSDPGTARNYV</sequence>
<dbReference type="InterPro" id="IPR004031">
    <property type="entry name" value="PMP22/EMP/MP20/Claudin"/>
</dbReference>
<feature type="signal peptide" evidence="9">
    <location>
        <begin position="1"/>
        <end position="25"/>
    </location>
</feature>
<gene>
    <name evidence="10" type="ORF">ACEWY4_007143</name>
</gene>
<evidence type="ECO:0000256" key="9">
    <source>
        <dbReference type="SAM" id="SignalP"/>
    </source>
</evidence>
<dbReference type="AlphaFoldDB" id="A0ABD1KG01"/>
<comment type="subcellular location">
    <subcellularLocation>
        <location evidence="8">Cell junction</location>
        <location evidence="8">Tight junction</location>
    </subcellularLocation>
    <subcellularLocation>
        <location evidence="8">Cell membrane</location>
        <topology evidence="8">Multi-pass membrane protein</topology>
    </subcellularLocation>
</comment>
<evidence type="ECO:0000256" key="6">
    <source>
        <dbReference type="ARBA" id="ARBA00022989"/>
    </source>
</evidence>
<dbReference type="PRINTS" id="PR01077">
    <property type="entry name" value="CLAUDIN"/>
</dbReference>
<keyword evidence="5 8" id="KW-0965">Cell junction</keyword>
<dbReference type="GO" id="GO:0005886">
    <property type="term" value="C:plasma membrane"/>
    <property type="evidence" value="ECO:0007669"/>
    <property type="project" value="UniProtKB-SubCell"/>
</dbReference>
<comment type="caution">
    <text evidence="8">Lacks conserved residue(s) required for the propagation of feature annotation.</text>
</comment>
<keyword evidence="6 8" id="KW-1133">Transmembrane helix</keyword>
<reference evidence="10 11" key="1">
    <citation type="submission" date="2024-09" db="EMBL/GenBank/DDBJ databases">
        <title>A chromosome-level genome assembly of Gray's grenadier anchovy, Coilia grayii.</title>
        <authorList>
            <person name="Fu Z."/>
        </authorList>
    </citation>
    <scope>NUCLEOTIDE SEQUENCE [LARGE SCALE GENOMIC DNA]</scope>
    <source>
        <strain evidence="10">G4</strain>
        <tissue evidence="10">Muscle</tissue>
    </source>
</reference>
<keyword evidence="2 8" id="KW-0796">Tight junction</keyword>
<evidence type="ECO:0000256" key="8">
    <source>
        <dbReference type="RuleBase" id="RU060637"/>
    </source>
</evidence>
<dbReference type="InterPro" id="IPR017974">
    <property type="entry name" value="Claudin_CS"/>
</dbReference>
<accession>A0ABD1KG01</accession>
<dbReference type="GO" id="GO:0005923">
    <property type="term" value="C:bicellular tight junction"/>
    <property type="evidence" value="ECO:0007669"/>
    <property type="project" value="UniProtKB-SubCell"/>
</dbReference>
<keyword evidence="7 8" id="KW-0472">Membrane</keyword>
<name>A0ABD1KG01_9TELE</name>
<comment type="function">
    <text evidence="8">Claudins function as major constituents of the tight junction complexes that regulate the permeability of epithelia.</text>
</comment>
<dbReference type="Proteomes" id="UP001591681">
    <property type="component" value="Unassembled WGS sequence"/>
</dbReference>
<dbReference type="PANTHER" id="PTHR12002">
    <property type="entry name" value="CLAUDIN"/>
    <property type="match status" value="1"/>
</dbReference>
<dbReference type="EMBL" id="JBHFQA010000006">
    <property type="protein sequence ID" value="KAL2097936.1"/>
    <property type="molecule type" value="Genomic_DNA"/>
</dbReference>
<dbReference type="FunFam" id="1.20.140.150:FF:000001">
    <property type="entry name" value="Claudin"/>
    <property type="match status" value="1"/>
</dbReference>
<keyword evidence="3 8" id="KW-1003">Cell membrane</keyword>
<comment type="similarity">
    <text evidence="1 8">Belongs to the claudin family.</text>
</comment>
<evidence type="ECO:0000313" key="11">
    <source>
        <dbReference type="Proteomes" id="UP001591681"/>
    </source>
</evidence>
<evidence type="ECO:0000256" key="2">
    <source>
        <dbReference type="ARBA" id="ARBA00022427"/>
    </source>
</evidence>